<evidence type="ECO:0000259" key="14">
    <source>
        <dbReference type="Pfam" id="PF01113"/>
    </source>
</evidence>
<organism evidence="16 17">
    <name type="scientific">Klenkia terrae</name>
    <dbReference type="NCBI Taxonomy" id="1052259"/>
    <lineage>
        <taxon>Bacteria</taxon>
        <taxon>Bacillati</taxon>
        <taxon>Actinomycetota</taxon>
        <taxon>Actinomycetes</taxon>
        <taxon>Geodermatophilales</taxon>
        <taxon>Geodermatophilaceae</taxon>
        <taxon>Klenkia</taxon>
    </lineage>
</organism>
<dbReference type="HAMAP" id="MF_00102">
    <property type="entry name" value="DapB"/>
    <property type="match status" value="1"/>
</dbReference>
<dbReference type="Gene3D" id="3.30.360.10">
    <property type="entry name" value="Dihydrodipicolinate Reductase, domain 2"/>
    <property type="match status" value="1"/>
</dbReference>
<comment type="similarity">
    <text evidence="1 13">Belongs to the DapB family.</text>
</comment>
<dbReference type="PIRSF" id="PIRSF000161">
    <property type="entry name" value="DHPR"/>
    <property type="match status" value="1"/>
</dbReference>
<keyword evidence="4 13" id="KW-0521">NADP</keyword>
<keyword evidence="2 13" id="KW-0963">Cytoplasm</keyword>
<dbReference type="CDD" id="cd02274">
    <property type="entry name" value="DHDPR_N"/>
    <property type="match status" value="1"/>
</dbReference>
<evidence type="ECO:0000256" key="4">
    <source>
        <dbReference type="ARBA" id="ARBA00022857"/>
    </source>
</evidence>
<evidence type="ECO:0000256" key="7">
    <source>
        <dbReference type="ARBA" id="ARBA00023027"/>
    </source>
</evidence>
<dbReference type="InterPro" id="IPR000846">
    <property type="entry name" value="DapB_N"/>
</dbReference>
<keyword evidence="17" id="KW-1185">Reference proteome</keyword>
<protein>
    <recommendedName>
        <fullName evidence="10 13">4-hydroxy-tetrahydrodipicolinate reductase</fullName>
        <shortName evidence="13">HTPA reductase</shortName>
        <ecNumber evidence="10 13">1.17.1.8</ecNumber>
    </recommendedName>
</protein>
<dbReference type="SUPFAM" id="SSF55347">
    <property type="entry name" value="Glyceraldehyde-3-phosphate dehydrogenase-like, C-terminal domain"/>
    <property type="match status" value="1"/>
</dbReference>
<name>A0ABU8E2N8_9ACTN</name>
<feature type="domain" description="Dihydrodipicolinate reductase C-terminal" evidence="15">
    <location>
        <begin position="123"/>
        <end position="260"/>
    </location>
</feature>
<dbReference type="NCBIfam" id="TIGR00036">
    <property type="entry name" value="dapB"/>
    <property type="match status" value="1"/>
</dbReference>
<evidence type="ECO:0000256" key="10">
    <source>
        <dbReference type="ARBA" id="ARBA00038983"/>
    </source>
</evidence>
<feature type="active site" description="Proton donor/acceptor" evidence="13">
    <location>
        <position position="147"/>
    </location>
</feature>
<evidence type="ECO:0000256" key="11">
    <source>
        <dbReference type="ARBA" id="ARBA00049080"/>
    </source>
</evidence>
<feature type="binding site" evidence="13">
    <location>
        <begin position="22"/>
        <end position="27"/>
    </location>
    <ligand>
        <name>NAD(+)</name>
        <dbReference type="ChEBI" id="CHEBI:57540"/>
    </ligand>
</feature>
<evidence type="ECO:0000313" key="16">
    <source>
        <dbReference type="EMBL" id="MEI4277912.1"/>
    </source>
</evidence>
<dbReference type="InterPro" id="IPR036291">
    <property type="entry name" value="NAD(P)-bd_dom_sf"/>
</dbReference>
<keyword evidence="3 13" id="KW-0028">Amino-acid biosynthesis</keyword>
<dbReference type="InterPro" id="IPR022664">
    <property type="entry name" value="DapB_N_CS"/>
</dbReference>
<evidence type="ECO:0000256" key="2">
    <source>
        <dbReference type="ARBA" id="ARBA00022490"/>
    </source>
</evidence>
<feature type="active site" description="Proton donor" evidence="13">
    <location>
        <position position="151"/>
    </location>
</feature>
<dbReference type="Pfam" id="PF01113">
    <property type="entry name" value="DapB_N"/>
    <property type="match status" value="1"/>
</dbReference>
<proteinExistence type="inferred from homology"/>
<evidence type="ECO:0000256" key="1">
    <source>
        <dbReference type="ARBA" id="ARBA00006642"/>
    </source>
</evidence>
<dbReference type="Gene3D" id="3.40.50.720">
    <property type="entry name" value="NAD(P)-binding Rossmann-like Domain"/>
    <property type="match status" value="1"/>
</dbReference>
<comment type="catalytic activity">
    <reaction evidence="11 13">
        <text>(S)-2,3,4,5-tetrahydrodipicolinate + NADP(+) + H2O = (2S,4S)-4-hydroxy-2,3,4,5-tetrahydrodipicolinate + NADPH + H(+)</text>
        <dbReference type="Rhea" id="RHEA:35331"/>
        <dbReference type="ChEBI" id="CHEBI:15377"/>
        <dbReference type="ChEBI" id="CHEBI:15378"/>
        <dbReference type="ChEBI" id="CHEBI:16845"/>
        <dbReference type="ChEBI" id="CHEBI:57783"/>
        <dbReference type="ChEBI" id="CHEBI:58349"/>
        <dbReference type="ChEBI" id="CHEBI:67139"/>
        <dbReference type="EC" id="1.17.1.8"/>
    </reaction>
</comment>
<dbReference type="PANTHER" id="PTHR20836">
    <property type="entry name" value="DIHYDRODIPICOLINATE REDUCTASE"/>
    <property type="match status" value="1"/>
</dbReference>
<comment type="subcellular location">
    <subcellularLocation>
        <location evidence="13">Cytoplasm</location>
    </subcellularLocation>
</comment>
<feature type="domain" description="Dihydrodipicolinate reductase N-terminal" evidence="14">
    <location>
        <begin position="17"/>
        <end position="120"/>
    </location>
</feature>
<evidence type="ECO:0000256" key="6">
    <source>
        <dbReference type="ARBA" id="ARBA00023002"/>
    </source>
</evidence>
<dbReference type="EMBL" id="JBAPLV010000004">
    <property type="protein sequence ID" value="MEI4277912.1"/>
    <property type="molecule type" value="Genomic_DNA"/>
</dbReference>
<dbReference type="InterPro" id="IPR023940">
    <property type="entry name" value="DHDPR_bac"/>
</dbReference>
<feature type="binding site" evidence="13">
    <location>
        <begin position="157"/>
        <end position="158"/>
    </location>
    <ligand>
        <name>(S)-2,3,4,5-tetrahydrodipicolinate</name>
        <dbReference type="ChEBI" id="CHEBI:16845"/>
    </ligand>
</feature>
<evidence type="ECO:0000256" key="3">
    <source>
        <dbReference type="ARBA" id="ARBA00022605"/>
    </source>
</evidence>
<evidence type="ECO:0000256" key="9">
    <source>
        <dbReference type="ARBA" id="ARBA00037922"/>
    </source>
</evidence>
<evidence type="ECO:0000256" key="8">
    <source>
        <dbReference type="ARBA" id="ARBA00023154"/>
    </source>
</evidence>
<comment type="caution">
    <text evidence="13">Lacks conserved residue(s) required for the propagation of feature annotation.</text>
</comment>
<keyword evidence="7 13" id="KW-0520">NAD</keyword>
<evidence type="ECO:0000256" key="13">
    <source>
        <dbReference type="HAMAP-Rule" id="MF_00102"/>
    </source>
</evidence>
<comment type="pathway">
    <text evidence="9 13">Amino-acid biosynthesis; L-lysine biosynthesis via DAP pathway; (S)-tetrahydrodipicolinate from L-aspartate: step 4/4.</text>
</comment>
<keyword evidence="5 13" id="KW-0220">Diaminopimelate biosynthesis</keyword>
<evidence type="ECO:0000256" key="12">
    <source>
        <dbReference type="ARBA" id="ARBA00049396"/>
    </source>
</evidence>
<feature type="binding site" evidence="13">
    <location>
        <begin position="90"/>
        <end position="92"/>
    </location>
    <ligand>
        <name>NAD(+)</name>
        <dbReference type="ChEBI" id="CHEBI:57540"/>
    </ligand>
</feature>
<comment type="catalytic activity">
    <reaction evidence="12 13">
        <text>(S)-2,3,4,5-tetrahydrodipicolinate + NAD(+) + H2O = (2S,4S)-4-hydroxy-2,3,4,5-tetrahydrodipicolinate + NADH + H(+)</text>
        <dbReference type="Rhea" id="RHEA:35323"/>
        <dbReference type="ChEBI" id="CHEBI:15377"/>
        <dbReference type="ChEBI" id="CHEBI:15378"/>
        <dbReference type="ChEBI" id="CHEBI:16845"/>
        <dbReference type="ChEBI" id="CHEBI:57540"/>
        <dbReference type="ChEBI" id="CHEBI:57945"/>
        <dbReference type="ChEBI" id="CHEBI:67139"/>
        <dbReference type="EC" id="1.17.1.8"/>
    </reaction>
</comment>
<evidence type="ECO:0000256" key="5">
    <source>
        <dbReference type="ARBA" id="ARBA00022915"/>
    </source>
</evidence>
<feature type="binding site" evidence="13">
    <location>
        <position position="148"/>
    </location>
    <ligand>
        <name>(S)-2,3,4,5-tetrahydrodipicolinate</name>
        <dbReference type="ChEBI" id="CHEBI:16845"/>
    </ligand>
</feature>
<accession>A0ABU8E2N8</accession>
<dbReference type="PANTHER" id="PTHR20836:SF0">
    <property type="entry name" value="4-HYDROXY-TETRAHYDRODIPICOLINATE REDUCTASE 1, CHLOROPLASTIC-RELATED"/>
    <property type="match status" value="1"/>
</dbReference>
<dbReference type="Pfam" id="PF05173">
    <property type="entry name" value="DapB_C"/>
    <property type="match status" value="1"/>
</dbReference>
<gene>
    <name evidence="13 16" type="primary">dapB</name>
    <name evidence="16" type="ORF">UXQ13_05485</name>
</gene>
<comment type="function">
    <text evidence="13">Catalyzes the conversion of 4-hydroxy-tetrahydrodipicolinate (HTPA) to tetrahydrodipicolinate.</text>
</comment>
<evidence type="ECO:0000259" key="15">
    <source>
        <dbReference type="Pfam" id="PF05173"/>
    </source>
</evidence>
<dbReference type="Proteomes" id="UP001373496">
    <property type="component" value="Unassembled WGS sequence"/>
</dbReference>
<keyword evidence="6 13" id="KW-0560">Oxidoreductase</keyword>
<dbReference type="PROSITE" id="PS01298">
    <property type="entry name" value="DAPB"/>
    <property type="match status" value="1"/>
</dbReference>
<comment type="caution">
    <text evidence="16">The sequence shown here is derived from an EMBL/GenBank/DDBJ whole genome shotgun (WGS) entry which is preliminary data.</text>
</comment>
<dbReference type="SUPFAM" id="SSF51735">
    <property type="entry name" value="NAD(P)-binding Rossmann-fold domains"/>
    <property type="match status" value="1"/>
</dbReference>
<feature type="binding site" evidence="13">
    <location>
        <begin position="117"/>
        <end position="120"/>
    </location>
    <ligand>
        <name>NAD(+)</name>
        <dbReference type="ChEBI" id="CHEBI:57540"/>
    </ligand>
</feature>
<dbReference type="GO" id="GO:0008839">
    <property type="term" value="F:4-hydroxy-tetrahydrodipicolinate reductase"/>
    <property type="evidence" value="ECO:0007669"/>
    <property type="project" value="UniProtKB-EC"/>
</dbReference>
<comment type="subunit">
    <text evidence="13">Homotetramer.</text>
</comment>
<reference evidence="16 17" key="1">
    <citation type="submission" date="2024-03" db="EMBL/GenBank/DDBJ databases">
        <title>Draft genome sequence of Klenkia terrae.</title>
        <authorList>
            <person name="Duangmal K."/>
            <person name="Chantavorakit T."/>
        </authorList>
    </citation>
    <scope>NUCLEOTIDE SEQUENCE [LARGE SCALE GENOMIC DNA]</scope>
    <source>
        <strain evidence="16 17">JCM 17786</strain>
    </source>
</reference>
<comment type="caution">
    <text evidence="13">Was originally thought to be a dihydrodipicolinate reductase (DHDPR), catalyzing the conversion of dihydrodipicolinate to tetrahydrodipicolinate. However, it was shown in E.coli that the substrate of the enzymatic reaction is not dihydrodipicolinate (DHDP) but in fact (2S,4S)-4-hydroxy-2,3,4,5-tetrahydrodipicolinic acid (HTPA), the product released by the DapA-catalyzed reaction.</text>
</comment>
<dbReference type="RefSeq" id="WP_225234994.1">
    <property type="nucleotide sequence ID" value="NZ_JBAPLV010000004.1"/>
</dbReference>
<sequence>MTTSSPTTPAPEAPLTSVAVLGARGRMGVEVCKAVNEAEDLELVAMVEGSEWLFNVADGGAQVAVDFTRPESVMENIRFCIDQGIHCVVGTSGFDEAKIATVREWLAPKPDLGVLIAPNFGIGAVLLMKFAAEASRFFSSVELVELHHPGKVDAPSGTATRTAQLIGEARRAAGLGPAPDATQAEASLPGARGALVDGVPVHAVRLAGLVAHQEVLLGTQGETLTMRHDSYDRASFMPGVLLAVREIQRRPGLTIGIDSLLGL</sequence>
<keyword evidence="8 13" id="KW-0457">Lysine biosynthesis</keyword>
<dbReference type="InterPro" id="IPR022663">
    <property type="entry name" value="DapB_C"/>
</dbReference>
<dbReference type="EC" id="1.17.1.8" evidence="10 13"/>
<evidence type="ECO:0000313" key="17">
    <source>
        <dbReference type="Proteomes" id="UP001373496"/>
    </source>
</evidence>
<feature type="binding site" evidence="13">
    <location>
        <position position="48"/>
    </location>
    <ligand>
        <name>NAD(+)</name>
        <dbReference type="ChEBI" id="CHEBI:57540"/>
    </ligand>
</feature>